<dbReference type="AlphaFoldDB" id="A0A6A6IUY4"/>
<evidence type="ECO:0000313" key="2">
    <source>
        <dbReference type="Proteomes" id="UP000800094"/>
    </source>
</evidence>
<accession>A0A6A6IUY4</accession>
<dbReference type="GeneID" id="54573053"/>
<name>A0A6A6IUY4_9PLEO</name>
<protein>
    <recommendedName>
        <fullName evidence="3">Non-specific serine/threonine protein kinase</fullName>
    </recommendedName>
</protein>
<dbReference type="RefSeq" id="XP_033689200.1">
    <property type="nucleotide sequence ID" value="XM_033819723.1"/>
</dbReference>
<evidence type="ECO:0008006" key="3">
    <source>
        <dbReference type="Google" id="ProtNLM"/>
    </source>
</evidence>
<gene>
    <name evidence="1" type="ORF">BU26DRAFT_134912</name>
</gene>
<organism evidence="1 2">
    <name type="scientific">Trematosphaeria pertusa</name>
    <dbReference type="NCBI Taxonomy" id="390896"/>
    <lineage>
        <taxon>Eukaryota</taxon>
        <taxon>Fungi</taxon>
        <taxon>Dikarya</taxon>
        <taxon>Ascomycota</taxon>
        <taxon>Pezizomycotina</taxon>
        <taxon>Dothideomycetes</taxon>
        <taxon>Pleosporomycetidae</taxon>
        <taxon>Pleosporales</taxon>
        <taxon>Massarineae</taxon>
        <taxon>Trematosphaeriaceae</taxon>
        <taxon>Trematosphaeria</taxon>
    </lineage>
</organism>
<dbReference type="InterPro" id="IPR011009">
    <property type="entry name" value="Kinase-like_dom_sf"/>
</dbReference>
<dbReference type="SUPFAM" id="SSF56112">
    <property type="entry name" value="Protein kinase-like (PK-like)"/>
    <property type="match status" value="1"/>
</dbReference>
<sequence length="299" mass="33532">MYSINAVRALVQTYHTGANIFVKGWERTSKVPSLRKITIKEVKLGDDGHNGAVVLVVSTDPPSVVDAICKVYDDAFTPNRTSSWEEAPPTPTEAFEKEKEAYKKLSKKSSLPCGITPEYYGCGKIQVDGEYRPMILLEHVRGKPLHHVNPRAELSAEQRQEIMRKIVEADSDILFGANVRHDDLAPRNIVVETEPVTDGNANANATQKIKSDPRVCLVDFAQSTCFTKNMGTDYKNPLFRWTMCVAPWTDWGWLADSEEEGKQWMWETWGEGGKDGKYPRVVKGVFRGQPEPVLSSEGE</sequence>
<dbReference type="Gene3D" id="1.10.510.10">
    <property type="entry name" value="Transferase(Phosphotransferase) domain 1"/>
    <property type="match status" value="1"/>
</dbReference>
<evidence type="ECO:0000313" key="1">
    <source>
        <dbReference type="EMBL" id="KAF2254196.1"/>
    </source>
</evidence>
<proteinExistence type="predicted"/>
<dbReference type="Proteomes" id="UP000800094">
    <property type="component" value="Unassembled WGS sequence"/>
</dbReference>
<keyword evidence="2" id="KW-1185">Reference proteome</keyword>
<dbReference type="EMBL" id="ML987190">
    <property type="protein sequence ID" value="KAF2254196.1"/>
    <property type="molecule type" value="Genomic_DNA"/>
</dbReference>
<reference evidence="1" key="1">
    <citation type="journal article" date="2020" name="Stud. Mycol.">
        <title>101 Dothideomycetes genomes: a test case for predicting lifestyles and emergence of pathogens.</title>
        <authorList>
            <person name="Haridas S."/>
            <person name="Albert R."/>
            <person name="Binder M."/>
            <person name="Bloem J."/>
            <person name="Labutti K."/>
            <person name="Salamov A."/>
            <person name="Andreopoulos B."/>
            <person name="Baker S."/>
            <person name="Barry K."/>
            <person name="Bills G."/>
            <person name="Bluhm B."/>
            <person name="Cannon C."/>
            <person name="Castanera R."/>
            <person name="Culley D."/>
            <person name="Daum C."/>
            <person name="Ezra D."/>
            <person name="Gonzalez J."/>
            <person name="Henrissat B."/>
            <person name="Kuo A."/>
            <person name="Liang C."/>
            <person name="Lipzen A."/>
            <person name="Lutzoni F."/>
            <person name="Magnuson J."/>
            <person name="Mondo S."/>
            <person name="Nolan M."/>
            <person name="Ohm R."/>
            <person name="Pangilinan J."/>
            <person name="Park H.-J."/>
            <person name="Ramirez L."/>
            <person name="Alfaro M."/>
            <person name="Sun H."/>
            <person name="Tritt A."/>
            <person name="Yoshinaga Y."/>
            <person name="Zwiers L.-H."/>
            <person name="Turgeon B."/>
            <person name="Goodwin S."/>
            <person name="Spatafora J."/>
            <person name="Crous P."/>
            <person name="Grigoriev I."/>
        </authorList>
    </citation>
    <scope>NUCLEOTIDE SEQUENCE</scope>
    <source>
        <strain evidence="1">CBS 122368</strain>
    </source>
</reference>
<dbReference type="OrthoDB" id="4267316at2759"/>